<evidence type="ECO:0000256" key="3">
    <source>
        <dbReference type="ARBA" id="ARBA00022692"/>
    </source>
</evidence>
<evidence type="ECO:0000259" key="8">
    <source>
        <dbReference type="Pfam" id="PF12704"/>
    </source>
</evidence>
<protein>
    <submittedName>
        <fullName evidence="9">Putative ABC transport system permease protein</fullName>
    </submittedName>
</protein>
<evidence type="ECO:0000256" key="1">
    <source>
        <dbReference type="ARBA" id="ARBA00004651"/>
    </source>
</evidence>
<feature type="transmembrane region" description="Helical" evidence="6">
    <location>
        <begin position="382"/>
        <end position="403"/>
    </location>
</feature>
<feature type="transmembrane region" description="Helical" evidence="6">
    <location>
        <begin position="329"/>
        <end position="348"/>
    </location>
</feature>
<proteinExistence type="predicted"/>
<dbReference type="Proteomes" id="UP000199138">
    <property type="component" value="Unassembled WGS sequence"/>
</dbReference>
<feature type="transmembrane region" description="Helical" evidence="6">
    <location>
        <begin position="288"/>
        <end position="309"/>
    </location>
</feature>
<organism evidence="9 10">
    <name type="scientific">Pustulibacterium marinum</name>
    <dbReference type="NCBI Taxonomy" id="1224947"/>
    <lineage>
        <taxon>Bacteria</taxon>
        <taxon>Pseudomonadati</taxon>
        <taxon>Bacteroidota</taxon>
        <taxon>Flavobacteriia</taxon>
        <taxon>Flavobacteriales</taxon>
        <taxon>Flavobacteriaceae</taxon>
        <taxon>Pustulibacterium</taxon>
    </lineage>
</organism>
<dbReference type="PANTHER" id="PTHR43738:SF2">
    <property type="entry name" value="ABC TRANSPORTER PERMEASE"/>
    <property type="match status" value="1"/>
</dbReference>
<evidence type="ECO:0000259" key="7">
    <source>
        <dbReference type="Pfam" id="PF02687"/>
    </source>
</evidence>
<gene>
    <name evidence="9" type="ORF">SAMN05216480_12134</name>
</gene>
<dbReference type="InterPro" id="IPR003838">
    <property type="entry name" value="ABC3_permease_C"/>
</dbReference>
<dbReference type="Pfam" id="PF02687">
    <property type="entry name" value="FtsX"/>
    <property type="match status" value="1"/>
</dbReference>
<evidence type="ECO:0000256" key="4">
    <source>
        <dbReference type="ARBA" id="ARBA00022989"/>
    </source>
</evidence>
<accession>A0A1I7ITA5</accession>
<keyword evidence="5 6" id="KW-0472">Membrane</keyword>
<keyword evidence="3 6" id="KW-0812">Transmembrane</keyword>
<dbReference type="STRING" id="1224947.SAMN05216480_12134"/>
<dbReference type="Pfam" id="PF12704">
    <property type="entry name" value="MacB_PCD"/>
    <property type="match status" value="1"/>
</dbReference>
<evidence type="ECO:0000256" key="5">
    <source>
        <dbReference type="ARBA" id="ARBA00023136"/>
    </source>
</evidence>
<keyword evidence="4 6" id="KW-1133">Transmembrane helix</keyword>
<keyword evidence="2" id="KW-1003">Cell membrane</keyword>
<evidence type="ECO:0000256" key="6">
    <source>
        <dbReference type="SAM" id="Phobius"/>
    </source>
</evidence>
<feature type="domain" description="MacB-like periplasmic core" evidence="8">
    <location>
        <begin position="20"/>
        <end position="199"/>
    </location>
</feature>
<dbReference type="PANTHER" id="PTHR43738">
    <property type="entry name" value="ABC TRANSPORTER, MEMBRANE PROTEIN"/>
    <property type="match status" value="1"/>
</dbReference>
<name>A0A1I7ITA5_9FLAO</name>
<dbReference type="GO" id="GO:0005886">
    <property type="term" value="C:plasma membrane"/>
    <property type="evidence" value="ECO:0007669"/>
    <property type="project" value="UniProtKB-SubCell"/>
</dbReference>
<dbReference type="EMBL" id="FPBK01000021">
    <property type="protein sequence ID" value="SFU76121.1"/>
    <property type="molecule type" value="Genomic_DNA"/>
</dbReference>
<comment type="subcellular location">
    <subcellularLocation>
        <location evidence="1">Cell membrane</location>
        <topology evidence="1">Multi-pass membrane protein</topology>
    </subcellularLocation>
</comment>
<dbReference type="InterPro" id="IPR025857">
    <property type="entry name" value="MacB_PCD"/>
</dbReference>
<evidence type="ECO:0000313" key="10">
    <source>
        <dbReference type="Proteomes" id="UP000199138"/>
    </source>
</evidence>
<dbReference type="InterPro" id="IPR051125">
    <property type="entry name" value="ABC-4/HrtB_transporter"/>
</dbReference>
<evidence type="ECO:0000313" key="9">
    <source>
        <dbReference type="EMBL" id="SFU76121.1"/>
    </source>
</evidence>
<reference evidence="10" key="1">
    <citation type="submission" date="2016-10" db="EMBL/GenBank/DDBJ databases">
        <authorList>
            <person name="Varghese N."/>
            <person name="Submissions S."/>
        </authorList>
    </citation>
    <scope>NUCLEOTIDE SEQUENCE [LARGE SCALE GENOMIC DNA]</scope>
    <source>
        <strain evidence="10">CGMCC 1.12333</strain>
    </source>
</reference>
<dbReference type="AlphaFoldDB" id="A0A1I7ITA5"/>
<keyword evidence="10" id="KW-1185">Reference proteome</keyword>
<evidence type="ECO:0000256" key="2">
    <source>
        <dbReference type="ARBA" id="ARBA00022475"/>
    </source>
</evidence>
<dbReference type="OrthoDB" id="9784014at2"/>
<sequence length="416" mass="46590">MNLTKLSFRNTLYKPVEACLTVLVLSVSIGLLLAVQELDWSFKNQFEGSLNGIDMVVGAKGSPLQLVMASVLHIDNPTGNIPLKEADQIAQNPMVASAVPISYGDNYRGYRIVGSNAHFFDIYNATFKKGRMMEHPFEVVLGSSVAKNSQLKVGDTFKSSHGLASEGGHQHEQLMKVVGILSETHTVLDKLMVTPLESIWDIHHHHQEEEENHEEAVHHHKEHKAAHHHEEDEAKEITSLLVKFKSPMALLRMPRNINSNTNLQAALPKVELEKLKSYTGIGVQTITWIAYILLAISCLTFFVNLYKMVKEKSFELALLRTYGASTFQLLRMIFLEGSLVLFFSMLIGSGFSQLGIKYIEIVLNENYVEGISSSIPYQQFSITLFLFLVMFLAAVIVALIPLIRMNISKIISHEAL</sequence>
<feature type="domain" description="ABC3 transporter permease C-terminal" evidence="7">
    <location>
        <begin position="289"/>
        <end position="405"/>
    </location>
</feature>